<evidence type="ECO:0000256" key="7">
    <source>
        <dbReference type="ARBA" id="ARBA00023136"/>
    </source>
</evidence>
<evidence type="ECO:0000256" key="8">
    <source>
        <dbReference type="RuleBase" id="RU363041"/>
    </source>
</evidence>
<reference evidence="9 10" key="3">
    <citation type="submission" date="2023-06" db="EMBL/GenBank/DDBJ databases">
        <authorList>
            <person name="Zeman M."/>
            <person name="Kubasova T."/>
            <person name="Jahodarova E."/>
            <person name="Nykrynova M."/>
            <person name="Rychlik I."/>
        </authorList>
    </citation>
    <scope>NUCLEOTIDE SEQUENCE [LARGE SCALE GENOMIC DNA]</scope>
    <source>
        <strain evidence="9 10">105_WCHN</strain>
    </source>
</reference>
<name>A0ABT7VM18_9LACO</name>
<dbReference type="InterPro" id="IPR002781">
    <property type="entry name" value="TM_pro_TauE-like"/>
</dbReference>
<organism evidence="9 10">
    <name type="scientific">Limosilactobacillus panis</name>
    <dbReference type="NCBI Taxonomy" id="47493"/>
    <lineage>
        <taxon>Bacteria</taxon>
        <taxon>Bacillati</taxon>
        <taxon>Bacillota</taxon>
        <taxon>Bacilli</taxon>
        <taxon>Lactobacillales</taxon>
        <taxon>Lactobacillaceae</taxon>
        <taxon>Limosilactobacillus</taxon>
    </lineage>
</organism>
<keyword evidence="3" id="KW-0813">Transport</keyword>
<dbReference type="EMBL" id="JAUDEO010000018">
    <property type="protein sequence ID" value="MDM8333783.1"/>
    <property type="molecule type" value="Genomic_DNA"/>
</dbReference>
<feature type="transmembrane region" description="Helical" evidence="8">
    <location>
        <begin position="186"/>
        <end position="205"/>
    </location>
</feature>
<comment type="similarity">
    <text evidence="2 8">Belongs to the 4-toluene sulfonate uptake permease (TSUP) (TC 2.A.102) family.</text>
</comment>
<feature type="transmembrane region" description="Helical" evidence="8">
    <location>
        <begin position="212"/>
        <end position="232"/>
    </location>
</feature>
<evidence type="ECO:0000256" key="1">
    <source>
        <dbReference type="ARBA" id="ARBA00004651"/>
    </source>
</evidence>
<evidence type="ECO:0000313" key="10">
    <source>
        <dbReference type="Proteomes" id="UP001529423"/>
    </source>
</evidence>
<evidence type="ECO:0000256" key="6">
    <source>
        <dbReference type="ARBA" id="ARBA00022989"/>
    </source>
</evidence>
<feature type="transmembrane region" description="Helical" evidence="8">
    <location>
        <begin position="104"/>
        <end position="120"/>
    </location>
</feature>
<evidence type="ECO:0000256" key="4">
    <source>
        <dbReference type="ARBA" id="ARBA00022475"/>
    </source>
</evidence>
<gene>
    <name evidence="9" type="ORF">QUW46_04230</name>
</gene>
<keyword evidence="10" id="KW-1185">Reference proteome</keyword>
<reference evidence="10" key="1">
    <citation type="submission" date="2023-06" db="EMBL/GenBank/DDBJ databases">
        <title>Identification and characterization of horizontal gene transfer across gut microbiota members of farm animals based on homology search.</title>
        <authorList>
            <person name="Zeman M."/>
            <person name="Kubasova T."/>
            <person name="Jahodarova E."/>
            <person name="Nykrynova M."/>
            <person name="Rychlik I."/>
        </authorList>
    </citation>
    <scope>NUCLEOTIDE SEQUENCE [LARGE SCALE GENOMIC DNA]</scope>
    <source>
        <strain evidence="10">105_WCHN</strain>
    </source>
</reference>
<keyword evidence="6 8" id="KW-1133">Transmembrane helix</keyword>
<keyword evidence="7 8" id="KW-0472">Membrane</keyword>
<keyword evidence="5 8" id="KW-0812">Transmembrane</keyword>
<accession>A0ABT7VM18</accession>
<feature type="transmembrane region" description="Helical" evidence="8">
    <location>
        <begin position="75"/>
        <end position="98"/>
    </location>
</feature>
<feature type="transmembrane region" description="Helical" evidence="8">
    <location>
        <begin position="43"/>
        <end position="63"/>
    </location>
</feature>
<dbReference type="PANTHER" id="PTHR30269:SF0">
    <property type="entry name" value="MEMBRANE TRANSPORTER PROTEIN YFCA-RELATED"/>
    <property type="match status" value="1"/>
</dbReference>
<feature type="transmembrane region" description="Helical" evidence="8">
    <location>
        <begin position="7"/>
        <end position="31"/>
    </location>
</feature>
<dbReference type="Proteomes" id="UP001529423">
    <property type="component" value="Unassembled WGS sequence"/>
</dbReference>
<evidence type="ECO:0000313" key="9">
    <source>
        <dbReference type="EMBL" id="MDM8333783.1"/>
    </source>
</evidence>
<sequence length="261" mass="27748">MSGITFFVVLIIIGILAGIVSAAAGLASLISYPALLMMGLSPVMANVTSAWSTVGSAYSSIIASTKELRHDRKQMWMIIPLVFVGAVIGAILLFALPGKLFQELVPFCIAVAGIILMFPHRARQGQGAMAANTQSLGRHRLYTALTVIGVFLVGIYAGYFNAGAGVMMLTLLSVVNRQKSFAVNNALKNVAMTVTNTIAVIIFAFETTIEWNYVIPLFIGNIVGGALGPVIVRHLPGRLMQLIVGIGALILAVSLVVRNFM</sequence>
<dbReference type="RefSeq" id="WP_187402887.1">
    <property type="nucleotide sequence ID" value="NZ_JAUDEO010000018.1"/>
</dbReference>
<dbReference type="InterPro" id="IPR052017">
    <property type="entry name" value="TSUP"/>
</dbReference>
<keyword evidence="4 8" id="KW-1003">Cell membrane</keyword>
<proteinExistence type="inferred from homology"/>
<comment type="caution">
    <text evidence="9">The sequence shown here is derived from an EMBL/GenBank/DDBJ whole genome shotgun (WGS) entry which is preliminary data.</text>
</comment>
<comment type="subcellular location">
    <subcellularLocation>
        <location evidence="1 8">Cell membrane</location>
        <topology evidence="1 8">Multi-pass membrane protein</topology>
    </subcellularLocation>
</comment>
<evidence type="ECO:0000256" key="2">
    <source>
        <dbReference type="ARBA" id="ARBA00009142"/>
    </source>
</evidence>
<evidence type="ECO:0000256" key="3">
    <source>
        <dbReference type="ARBA" id="ARBA00022448"/>
    </source>
</evidence>
<dbReference type="PANTHER" id="PTHR30269">
    <property type="entry name" value="TRANSMEMBRANE PROTEIN YFCA"/>
    <property type="match status" value="1"/>
</dbReference>
<reference evidence="9 10" key="2">
    <citation type="submission" date="2023-06" db="EMBL/GenBank/DDBJ databases">
        <title>Identification and characterization of horizontal gene transfer across gut microbiota members of farm animals based on homology search.</title>
        <authorList>
            <person name="Schwarzerova J."/>
            <person name="Nykrynova M."/>
            <person name="Jureckova K."/>
            <person name="Cejkova D."/>
            <person name="Rychlik I."/>
        </authorList>
    </citation>
    <scope>NUCLEOTIDE SEQUENCE [LARGE SCALE GENOMIC DNA]</scope>
    <source>
        <strain evidence="9 10">105_WCHN</strain>
    </source>
</reference>
<feature type="transmembrane region" description="Helical" evidence="8">
    <location>
        <begin position="141"/>
        <end position="174"/>
    </location>
</feature>
<dbReference type="Pfam" id="PF01925">
    <property type="entry name" value="TauE"/>
    <property type="match status" value="1"/>
</dbReference>
<evidence type="ECO:0000256" key="5">
    <source>
        <dbReference type="ARBA" id="ARBA00022692"/>
    </source>
</evidence>
<feature type="transmembrane region" description="Helical" evidence="8">
    <location>
        <begin position="238"/>
        <end position="257"/>
    </location>
</feature>
<protein>
    <recommendedName>
        <fullName evidence="8">Probable membrane transporter protein</fullName>
    </recommendedName>
</protein>